<dbReference type="InterPro" id="IPR006115">
    <property type="entry name" value="6PGDH_NADP-bd"/>
</dbReference>
<dbReference type="RefSeq" id="WP_129148321.1">
    <property type="nucleotide sequence ID" value="NZ_JBHSDO010000016.1"/>
</dbReference>
<dbReference type="Gene3D" id="1.10.1040.10">
    <property type="entry name" value="N-(1-d-carboxylethyl)-l-norvaline Dehydrogenase, domain 2"/>
    <property type="match status" value="1"/>
</dbReference>
<reference evidence="6 7" key="1">
    <citation type="journal article" date="2017" name="Int. J. Syst. Evol. Microbiol.">
        <title>Achromobacter aloeverae sp. nov., isolated from the root of Aloe vera (L.) Burm.f.</title>
        <authorList>
            <person name="Kuncharoen N."/>
            <person name="Muramatsu Y."/>
            <person name="Shibata C."/>
            <person name="Kamakura Y."/>
            <person name="Nakagawa Y."/>
            <person name="Tanasupawat S."/>
        </authorList>
    </citation>
    <scope>NUCLEOTIDE SEQUENCE [LARGE SCALE GENOMIC DNA]</scope>
    <source>
        <strain evidence="6 7">AVA-1</strain>
    </source>
</reference>
<keyword evidence="7" id="KW-1185">Reference proteome</keyword>
<dbReference type="EMBL" id="PYAL01000001">
    <property type="protein sequence ID" value="RXN92358.1"/>
    <property type="molecule type" value="Genomic_DNA"/>
</dbReference>
<dbReference type="OrthoDB" id="9777604at2"/>
<evidence type="ECO:0000256" key="2">
    <source>
        <dbReference type="ARBA" id="ARBA00023027"/>
    </source>
</evidence>
<dbReference type="PIRSF" id="PIRSF000103">
    <property type="entry name" value="HIBADH"/>
    <property type="match status" value="1"/>
</dbReference>
<evidence type="ECO:0000313" key="7">
    <source>
        <dbReference type="Proteomes" id="UP000290849"/>
    </source>
</evidence>
<evidence type="ECO:0000313" key="6">
    <source>
        <dbReference type="EMBL" id="RXN92358.1"/>
    </source>
</evidence>
<comment type="caution">
    <text evidence="6">The sequence shown here is derived from an EMBL/GenBank/DDBJ whole genome shotgun (WGS) entry which is preliminary data.</text>
</comment>
<dbReference type="Pfam" id="PF03446">
    <property type="entry name" value="NAD_binding_2"/>
    <property type="match status" value="1"/>
</dbReference>
<protein>
    <submittedName>
        <fullName evidence="6">2-hydroxy-3-oxopropionate reductase</fullName>
    </submittedName>
</protein>
<dbReference type="Gene3D" id="3.40.50.720">
    <property type="entry name" value="NAD(P)-binding Rossmann-like Domain"/>
    <property type="match status" value="1"/>
</dbReference>
<organism evidence="6 7">
    <name type="scientific">Achromobacter aloeverae</name>
    <dbReference type="NCBI Taxonomy" id="1750518"/>
    <lineage>
        <taxon>Bacteria</taxon>
        <taxon>Pseudomonadati</taxon>
        <taxon>Pseudomonadota</taxon>
        <taxon>Betaproteobacteria</taxon>
        <taxon>Burkholderiales</taxon>
        <taxon>Alcaligenaceae</taxon>
        <taxon>Achromobacter</taxon>
    </lineage>
</organism>
<dbReference type="SUPFAM" id="SSF51735">
    <property type="entry name" value="NAD(P)-binding Rossmann-fold domains"/>
    <property type="match status" value="1"/>
</dbReference>
<feature type="domain" description="6-phosphogluconate dehydrogenase NADP-binding" evidence="4">
    <location>
        <begin position="6"/>
        <end position="165"/>
    </location>
</feature>
<accession>A0A4Q1HN07</accession>
<name>A0A4Q1HN07_9BURK</name>
<feature type="active site" evidence="3">
    <location>
        <position position="174"/>
    </location>
</feature>
<gene>
    <name evidence="6" type="ORF">C7R54_00915</name>
</gene>
<proteinExistence type="predicted"/>
<evidence type="ECO:0000259" key="4">
    <source>
        <dbReference type="Pfam" id="PF03446"/>
    </source>
</evidence>
<feature type="domain" description="3-hydroxyisobutyrate dehydrogenase-like NAD-binding" evidence="5">
    <location>
        <begin position="168"/>
        <end position="280"/>
    </location>
</feature>
<evidence type="ECO:0000256" key="3">
    <source>
        <dbReference type="PIRSR" id="PIRSR000103-1"/>
    </source>
</evidence>
<evidence type="ECO:0000259" key="5">
    <source>
        <dbReference type="Pfam" id="PF14833"/>
    </source>
</evidence>
<dbReference type="PANTHER" id="PTHR43060:SF15">
    <property type="entry name" value="3-HYDROXYISOBUTYRATE DEHYDROGENASE-LIKE 1, MITOCHONDRIAL-RELATED"/>
    <property type="match status" value="1"/>
</dbReference>
<dbReference type="GO" id="GO:0016491">
    <property type="term" value="F:oxidoreductase activity"/>
    <property type="evidence" value="ECO:0007669"/>
    <property type="project" value="UniProtKB-KW"/>
</dbReference>
<dbReference type="InterPro" id="IPR036291">
    <property type="entry name" value="NAD(P)-bd_dom_sf"/>
</dbReference>
<evidence type="ECO:0000256" key="1">
    <source>
        <dbReference type="ARBA" id="ARBA00023002"/>
    </source>
</evidence>
<dbReference type="PANTHER" id="PTHR43060">
    <property type="entry name" value="3-HYDROXYISOBUTYRATE DEHYDROGENASE-LIKE 1, MITOCHONDRIAL-RELATED"/>
    <property type="match status" value="1"/>
</dbReference>
<dbReference type="AlphaFoldDB" id="A0A4Q1HN07"/>
<dbReference type="InterPro" id="IPR008927">
    <property type="entry name" value="6-PGluconate_DH-like_C_sf"/>
</dbReference>
<dbReference type="InterPro" id="IPR013328">
    <property type="entry name" value="6PGD_dom2"/>
</dbReference>
<dbReference type="GO" id="GO:0051287">
    <property type="term" value="F:NAD binding"/>
    <property type="evidence" value="ECO:0007669"/>
    <property type="project" value="InterPro"/>
</dbReference>
<keyword evidence="2" id="KW-0520">NAD</keyword>
<dbReference type="InterPro" id="IPR015815">
    <property type="entry name" value="HIBADH-related"/>
</dbReference>
<keyword evidence="1" id="KW-0560">Oxidoreductase</keyword>
<dbReference type="Proteomes" id="UP000290849">
    <property type="component" value="Unassembled WGS sequence"/>
</dbReference>
<dbReference type="SUPFAM" id="SSF48179">
    <property type="entry name" value="6-phosphogluconate dehydrogenase C-terminal domain-like"/>
    <property type="match status" value="1"/>
</dbReference>
<dbReference type="GO" id="GO:0050661">
    <property type="term" value="F:NADP binding"/>
    <property type="evidence" value="ECO:0007669"/>
    <property type="project" value="InterPro"/>
</dbReference>
<sequence>MSRFTRVGFIGLGVMGEPICRNLAQKCGLPVLGCDMNPEPLARLAPHGVQAADVATLARECDVIFLSLPSGEIVEKLARGDQGLLATCRPGQVIVDTSTSPVDTTRKLSAEFAERQVTFIDAPVARTRAAAEAGTLSVMVGATPEVFEEVRPLIATFANEITLCGGVGSGQVVKILNNMVLFETVTALAEARGIARRSGVDPKVILETFTLGSADSFALRNHGLKAILPGEFPEKAFPVSYARKDLNYALRLAEQTGIPAHGARNVDLWFEAALARGLGDRYWPVISRVIDDEDGGAPVNAASGHQP</sequence>
<dbReference type="InterPro" id="IPR029154">
    <property type="entry name" value="HIBADH-like_NADP-bd"/>
</dbReference>
<dbReference type="Pfam" id="PF14833">
    <property type="entry name" value="NAD_binding_11"/>
    <property type="match status" value="1"/>
</dbReference>